<protein>
    <submittedName>
        <fullName evidence="1">Uncharacterized protein</fullName>
    </submittedName>
</protein>
<reference evidence="1 2" key="1">
    <citation type="submission" date="2019-05" db="EMBL/GenBank/DDBJ databases">
        <title>Another draft genome of Portunus trituberculatus and its Hox gene families provides insights of decapod evolution.</title>
        <authorList>
            <person name="Jeong J.-H."/>
            <person name="Song I."/>
            <person name="Kim S."/>
            <person name="Choi T."/>
            <person name="Kim D."/>
            <person name="Ryu S."/>
            <person name="Kim W."/>
        </authorList>
    </citation>
    <scope>NUCLEOTIDE SEQUENCE [LARGE SCALE GENOMIC DNA]</scope>
    <source>
        <tissue evidence="1">Muscle</tissue>
    </source>
</reference>
<sequence>MNTISASLTRRRGGGLQVCKLIRIPDDLATLEGQVWGRLNAEVLVGMQASGPRIKWHSQITCNNAKVHLPPPPDFHMISTWSSSSTLSILNHTRFPSRLLQYLNLALKSVRQVTDRPK</sequence>
<dbReference type="Proteomes" id="UP000324222">
    <property type="component" value="Unassembled WGS sequence"/>
</dbReference>
<dbReference type="AlphaFoldDB" id="A0A5B7EB42"/>
<gene>
    <name evidence="1" type="ORF">E2C01_023258</name>
</gene>
<keyword evidence="2" id="KW-1185">Reference proteome</keyword>
<evidence type="ECO:0000313" key="1">
    <source>
        <dbReference type="EMBL" id="MPC30004.1"/>
    </source>
</evidence>
<comment type="caution">
    <text evidence="1">The sequence shown here is derived from an EMBL/GenBank/DDBJ whole genome shotgun (WGS) entry which is preliminary data.</text>
</comment>
<evidence type="ECO:0000313" key="2">
    <source>
        <dbReference type="Proteomes" id="UP000324222"/>
    </source>
</evidence>
<name>A0A5B7EB42_PORTR</name>
<proteinExistence type="predicted"/>
<dbReference type="EMBL" id="VSRR010002174">
    <property type="protein sequence ID" value="MPC30004.1"/>
    <property type="molecule type" value="Genomic_DNA"/>
</dbReference>
<organism evidence="1 2">
    <name type="scientific">Portunus trituberculatus</name>
    <name type="common">Swimming crab</name>
    <name type="synonym">Neptunus trituberculatus</name>
    <dbReference type="NCBI Taxonomy" id="210409"/>
    <lineage>
        <taxon>Eukaryota</taxon>
        <taxon>Metazoa</taxon>
        <taxon>Ecdysozoa</taxon>
        <taxon>Arthropoda</taxon>
        <taxon>Crustacea</taxon>
        <taxon>Multicrustacea</taxon>
        <taxon>Malacostraca</taxon>
        <taxon>Eumalacostraca</taxon>
        <taxon>Eucarida</taxon>
        <taxon>Decapoda</taxon>
        <taxon>Pleocyemata</taxon>
        <taxon>Brachyura</taxon>
        <taxon>Eubrachyura</taxon>
        <taxon>Portunoidea</taxon>
        <taxon>Portunidae</taxon>
        <taxon>Portuninae</taxon>
        <taxon>Portunus</taxon>
    </lineage>
</organism>
<accession>A0A5B7EB42</accession>